<feature type="transmembrane region" description="Helical" evidence="1">
    <location>
        <begin position="122"/>
        <end position="139"/>
    </location>
</feature>
<proteinExistence type="predicted"/>
<accession>A0AB94IMT9</accession>
<name>A0AB94IMT9_9BACI</name>
<feature type="transmembrane region" description="Helical" evidence="1">
    <location>
        <begin position="92"/>
        <end position="116"/>
    </location>
</feature>
<comment type="caution">
    <text evidence="2">The sequence shown here is derived from an EMBL/GenBank/DDBJ whole genome shotgun (WGS) entry which is preliminary data.</text>
</comment>
<evidence type="ECO:0000256" key="1">
    <source>
        <dbReference type="SAM" id="Phobius"/>
    </source>
</evidence>
<dbReference type="Proteomes" id="UP000018877">
    <property type="component" value="Unassembled WGS sequence"/>
</dbReference>
<reference evidence="2 3" key="1">
    <citation type="journal article" date="2014" name="Environ. Microbiol.">
        <title>The nitrate-ammonifying and nosZ-carrying bacterium Bacillus vireti is a potent source and sink for nitric and nitrous oxide under high nitrate conditions.</title>
        <authorList>
            <person name="Mania D."/>
            <person name="Heylen K."/>
            <person name="van Spanning R.J."/>
            <person name="Frostegard A."/>
        </authorList>
    </citation>
    <scope>NUCLEOTIDE SEQUENCE [LARGE SCALE GENOMIC DNA]</scope>
    <source>
        <strain evidence="2 3">LMG 21834</strain>
    </source>
</reference>
<organism evidence="2 3">
    <name type="scientific">Neobacillus vireti LMG 21834</name>
    <dbReference type="NCBI Taxonomy" id="1131730"/>
    <lineage>
        <taxon>Bacteria</taxon>
        <taxon>Bacillati</taxon>
        <taxon>Bacillota</taxon>
        <taxon>Bacilli</taxon>
        <taxon>Bacillales</taxon>
        <taxon>Bacillaceae</taxon>
        <taxon>Neobacillus</taxon>
    </lineage>
</organism>
<evidence type="ECO:0000313" key="3">
    <source>
        <dbReference type="Proteomes" id="UP000018877"/>
    </source>
</evidence>
<evidence type="ECO:0000313" key="2">
    <source>
        <dbReference type="EMBL" id="ETI68278.1"/>
    </source>
</evidence>
<dbReference type="RefSeq" id="WP_024028881.1">
    <property type="nucleotide sequence ID" value="NZ_ALAN01000073.1"/>
</dbReference>
<keyword evidence="3" id="KW-1185">Reference proteome</keyword>
<dbReference type="EMBL" id="ALAN01000073">
    <property type="protein sequence ID" value="ETI68278.1"/>
    <property type="molecule type" value="Genomic_DNA"/>
</dbReference>
<keyword evidence="1" id="KW-0472">Membrane</keyword>
<protein>
    <submittedName>
        <fullName evidence="2">Uncharacterized protein</fullName>
    </submittedName>
</protein>
<sequence>MGKIPVGVLISLEILIVCLAVWRVFKFIKAYKSTEQSLHTEERIEAMVNSQIKNKVLAAFLTRDFLTIYYLFSTSNQRESEIATAFTLHKKIGYGGIVLGFLFVLVLEAVGVSYFLHSWNTVIAWIHLVMSVYLIIFLISDYKAIKRNPVLLSPEKVHIRLGLRSKAQIYLHNIESIQAGKVNFENDKKKKDVWNLTLFGFEDPDYEISLKEPILLRDGLGRDCSIRKIYLTLDEKEEFLTRIKLLKEKMEVVGG</sequence>
<feature type="transmembrane region" description="Helical" evidence="1">
    <location>
        <begin position="6"/>
        <end position="25"/>
    </location>
</feature>
<dbReference type="AlphaFoldDB" id="A0AB94IMT9"/>
<keyword evidence="1" id="KW-1133">Transmembrane helix</keyword>
<keyword evidence="1" id="KW-0812">Transmembrane</keyword>
<gene>
    <name evidence="2" type="ORF">BAVI_13489</name>
</gene>